<dbReference type="PANTHER" id="PTHR43791">
    <property type="entry name" value="PERMEASE-RELATED"/>
    <property type="match status" value="1"/>
</dbReference>
<comment type="caution">
    <text evidence="7">The sequence shown here is derived from an EMBL/GenBank/DDBJ whole genome shotgun (WGS) entry which is preliminary data.</text>
</comment>
<dbReference type="EMBL" id="QJNU01000790">
    <property type="protein sequence ID" value="RYO86110.1"/>
    <property type="molecule type" value="Genomic_DNA"/>
</dbReference>
<comment type="subcellular location">
    <subcellularLocation>
        <location evidence="1">Membrane</location>
        <topology evidence="1">Multi-pass membrane protein</topology>
    </subcellularLocation>
</comment>
<dbReference type="GO" id="GO:0016020">
    <property type="term" value="C:membrane"/>
    <property type="evidence" value="ECO:0007669"/>
    <property type="project" value="UniProtKB-SubCell"/>
</dbReference>
<organism evidence="7 8">
    <name type="scientific">Monosporascus ibericus</name>
    <dbReference type="NCBI Taxonomy" id="155417"/>
    <lineage>
        <taxon>Eukaryota</taxon>
        <taxon>Fungi</taxon>
        <taxon>Dikarya</taxon>
        <taxon>Ascomycota</taxon>
        <taxon>Pezizomycotina</taxon>
        <taxon>Sordariomycetes</taxon>
        <taxon>Xylariomycetidae</taxon>
        <taxon>Xylariales</taxon>
        <taxon>Xylariales incertae sedis</taxon>
        <taxon>Monosporascus</taxon>
    </lineage>
</organism>
<evidence type="ECO:0008006" key="9">
    <source>
        <dbReference type="Google" id="ProtNLM"/>
    </source>
</evidence>
<evidence type="ECO:0000313" key="8">
    <source>
        <dbReference type="Proteomes" id="UP000293360"/>
    </source>
</evidence>
<protein>
    <recommendedName>
        <fullName evidence="9">Major facilitator superfamily (MFS) profile domain-containing protein</fullName>
    </recommendedName>
</protein>
<feature type="transmembrane region" description="Helical" evidence="6">
    <location>
        <begin position="184"/>
        <end position="207"/>
    </location>
</feature>
<keyword evidence="8" id="KW-1185">Reference proteome</keyword>
<dbReference type="PANTHER" id="PTHR43791:SF62">
    <property type="entry name" value="MAJOR FACILITATOR SUPERFAMILY (MFS) PROFILE DOMAIN-CONTAINING PROTEIN"/>
    <property type="match status" value="1"/>
</dbReference>
<sequence length="233" mass="25049">MANTKDLESLPMVEIPNETLSPKNTANGRRGYAGAQATTDLTLLPQAHLMVDVSFNYVDRGALEQARLNNLEDDLGMASNYFNVAVSVLVVGYILIHVASNMLLTRTIFFLFFRDPSVKHDLNFTSTVALLLASLPHIFACVAALLLALYSGRFHERIWHITAGFAAAIVGFAAVTAAGNSARRYAACSVFPAGAFSVNSIMAGWIATTLSPSRRKKAVALAAANFIAEIAQI</sequence>
<name>A0A4Q4SY52_9PEZI</name>
<dbReference type="AlphaFoldDB" id="A0A4Q4SY52"/>
<proteinExistence type="predicted"/>
<evidence type="ECO:0000256" key="2">
    <source>
        <dbReference type="ARBA" id="ARBA00022448"/>
    </source>
</evidence>
<evidence type="ECO:0000256" key="6">
    <source>
        <dbReference type="SAM" id="Phobius"/>
    </source>
</evidence>
<dbReference type="GO" id="GO:0022857">
    <property type="term" value="F:transmembrane transporter activity"/>
    <property type="evidence" value="ECO:0007669"/>
    <property type="project" value="TreeGrafter"/>
</dbReference>
<feature type="transmembrane region" description="Helical" evidence="6">
    <location>
        <begin position="81"/>
        <end position="104"/>
    </location>
</feature>
<evidence type="ECO:0000256" key="5">
    <source>
        <dbReference type="ARBA" id="ARBA00023136"/>
    </source>
</evidence>
<feature type="transmembrane region" description="Helical" evidence="6">
    <location>
        <begin position="124"/>
        <end position="151"/>
    </location>
</feature>
<keyword evidence="5 6" id="KW-0472">Membrane</keyword>
<dbReference type="InterPro" id="IPR036259">
    <property type="entry name" value="MFS_trans_sf"/>
</dbReference>
<dbReference type="OrthoDB" id="2250022at2759"/>
<evidence type="ECO:0000256" key="3">
    <source>
        <dbReference type="ARBA" id="ARBA00022692"/>
    </source>
</evidence>
<evidence type="ECO:0000256" key="4">
    <source>
        <dbReference type="ARBA" id="ARBA00022989"/>
    </source>
</evidence>
<keyword evidence="3 6" id="KW-0812">Transmembrane</keyword>
<dbReference type="SUPFAM" id="SSF103473">
    <property type="entry name" value="MFS general substrate transporter"/>
    <property type="match status" value="1"/>
</dbReference>
<dbReference type="Proteomes" id="UP000293360">
    <property type="component" value="Unassembled WGS sequence"/>
</dbReference>
<reference evidence="7 8" key="1">
    <citation type="submission" date="2018-06" db="EMBL/GenBank/DDBJ databases">
        <title>Complete Genomes of Monosporascus.</title>
        <authorList>
            <person name="Robinson A.J."/>
            <person name="Natvig D.O."/>
        </authorList>
    </citation>
    <scope>NUCLEOTIDE SEQUENCE [LARGE SCALE GENOMIC DNA]</scope>
    <source>
        <strain evidence="7 8">CBS 110550</strain>
    </source>
</reference>
<evidence type="ECO:0000256" key="1">
    <source>
        <dbReference type="ARBA" id="ARBA00004141"/>
    </source>
</evidence>
<keyword evidence="2" id="KW-0813">Transport</keyword>
<keyword evidence="4 6" id="KW-1133">Transmembrane helix</keyword>
<gene>
    <name evidence="7" type="ORF">DL764_009048</name>
</gene>
<accession>A0A4Q4SY52</accession>
<feature type="transmembrane region" description="Helical" evidence="6">
    <location>
        <begin position="158"/>
        <end position="178"/>
    </location>
</feature>
<evidence type="ECO:0000313" key="7">
    <source>
        <dbReference type="EMBL" id="RYO86110.1"/>
    </source>
</evidence>